<dbReference type="AlphaFoldDB" id="A0AAI8VRN4"/>
<keyword evidence="3" id="KW-1185">Reference proteome</keyword>
<accession>A0AAI8VRN4</accession>
<keyword evidence="1" id="KW-0472">Membrane</keyword>
<sequence>MEGYIAVIILYIFLVVFKFHTCPGLSRMGRLFKFSTARPFALQPQTDEPTTIISEAKGAAKSSKGFRVPGLNIPDVAKRHTLDGTGLCHAAMKNVKILSSRPNAVRLKTHGNGALVPHDFMTVAQCYTMGISICGPDEIEVRR</sequence>
<gene>
    <name evidence="2" type="ORF">KHLLAP_LOCUS10271</name>
</gene>
<reference evidence="2" key="1">
    <citation type="submission" date="2023-10" db="EMBL/GenBank/DDBJ databases">
        <authorList>
            <person name="Hackl T."/>
        </authorList>
    </citation>
    <scope>NUCLEOTIDE SEQUENCE</scope>
</reference>
<keyword evidence="1" id="KW-0812">Transmembrane</keyword>
<evidence type="ECO:0000313" key="2">
    <source>
        <dbReference type="EMBL" id="CAJ2509803.1"/>
    </source>
</evidence>
<evidence type="ECO:0000313" key="3">
    <source>
        <dbReference type="Proteomes" id="UP001295740"/>
    </source>
</evidence>
<dbReference type="EMBL" id="CAUWAG010000013">
    <property type="protein sequence ID" value="CAJ2509803.1"/>
    <property type="molecule type" value="Genomic_DNA"/>
</dbReference>
<comment type="caution">
    <text evidence="2">The sequence shown here is derived from an EMBL/GenBank/DDBJ whole genome shotgun (WGS) entry which is preliminary data.</text>
</comment>
<keyword evidence="1" id="KW-1133">Transmembrane helix</keyword>
<name>A0AAI8VRN4_9PEZI</name>
<protein>
    <submittedName>
        <fullName evidence="2">Uu.00g057030.m01.CDS01</fullName>
    </submittedName>
</protein>
<dbReference type="Proteomes" id="UP001295740">
    <property type="component" value="Unassembled WGS sequence"/>
</dbReference>
<evidence type="ECO:0000256" key="1">
    <source>
        <dbReference type="SAM" id="Phobius"/>
    </source>
</evidence>
<proteinExistence type="predicted"/>
<organism evidence="2 3">
    <name type="scientific">Anthostomella pinea</name>
    <dbReference type="NCBI Taxonomy" id="933095"/>
    <lineage>
        <taxon>Eukaryota</taxon>
        <taxon>Fungi</taxon>
        <taxon>Dikarya</taxon>
        <taxon>Ascomycota</taxon>
        <taxon>Pezizomycotina</taxon>
        <taxon>Sordariomycetes</taxon>
        <taxon>Xylariomycetidae</taxon>
        <taxon>Xylariales</taxon>
        <taxon>Xylariaceae</taxon>
        <taxon>Anthostomella</taxon>
    </lineage>
</organism>
<feature type="transmembrane region" description="Helical" evidence="1">
    <location>
        <begin position="6"/>
        <end position="25"/>
    </location>
</feature>